<feature type="transmembrane region" description="Helical" evidence="7">
    <location>
        <begin position="115"/>
        <end position="135"/>
    </location>
</feature>
<dbReference type="Pfam" id="PF09446">
    <property type="entry name" value="VMA21"/>
    <property type="match status" value="1"/>
</dbReference>
<reference evidence="8 9" key="1">
    <citation type="journal article" date="2012" name="Genome Biol.">
        <title>Genome and low-iron response of an oceanic diatom adapted to chronic iron limitation.</title>
        <authorList>
            <person name="Lommer M."/>
            <person name="Specht M."/>
            <person name="Roy A.S."/>
            <person name="Kraemer L."/>
            <person name="Andreson R."/>
            <person name="Gutowska M.A."/>
            <person name="Wolf J."/>
            <person name="Bergner S.V."/>
            <person name="Schilhabel M.B."/>
            <person name="Klostermeier U.C."/>
            <person name="Beiko R.G."/>
            <person name="Rosenstiel P."/>
            <person name="Hippler M."/>
            <person name="Laroche J."/>
        </authorList>
    </citation>
    <scope>NUCLEOTIDE SEQUENCE [LARGE SCALE GENOMIC DNA]</scope>
    <source>
        <strain evidence="8 9">CCMP1005</strain>
    </source>
</reference>
<feature type="region of interest" description="Disordered" evidence="6">
    <location>
        <begin position="171"/>
        <end position="196"/>
    </location>
</feature>
<protein>
    <recommendedName>
        <fullName evidence="10">Vacuolar ATPase assembly integral membrane protein VMA21 homolog</fullName>
    </recommendedName>
</protein>
<evidence type="ECO:0000256" key="1">
    <source>
        <dbReference type="ARBA" id="ARBA00022692"/>
    </source>
</evidence>
<evidence type="ECO:0000256" key="6">
    <source>
        <dbReference type="SAM" id="MobiDB-lite"/>
    </source>
</evidence>
<evidence type="ECO:0000256" key="2">
    <source>
        <dbReference type="ARBA" id="ARBA00022824"/>
    </source>
</evidence>
<dbReference type="Proteomes" id="UP000266841">
    <property type="component" value="Unassembled WGS sequence"/>
</dbReference>
<keyword evidence="1 7" id="KW-0812">Transmembrane</keyword>
<keyword evidence="5" id="KW-0968">Cytoplasmic vesicle</keyword>
<dbReference type="PANTHER" id="PTHR31792:SF3">
    <property type="entry name" value="VACUOLAR ATPASE ASSEMBLY INTEGRAL MEMBRANE PROTEIN VMA21"/>
    <property type="match status" value="1"/>
</dbReference>
<accession>K0SNU4</accession>
<comment type="caution">
    <text evidence="8">The sequence shown here is derived from an EMBL/GenBank/DDBJ whole genome shotgun (WGS) entry which is preliminary data.</text>
</comment>
<sequence length="196" mass="21749">MVFYDAPQHFGSLPLGRSPVLLSLLKFGDQIKLSKPQNMGGNRMQIAYDLDGTRQDKTDKTDKRLFLLCCLPYSLAAGRLLDDDLSGFDAMVQTKGFSLLLQSQNRDVARKLGTATLLMFTLPIIAFYVGLHFMFRNKEDPLMWSGGLAVLFTNVIIVGYVISAFSEEVEGDESEQRLGDGDASGPRTGSRKQRTD</sequence>
<dbReference type="EMBL" id="AGNL01018743">
    <property type="protein sequence ID" value="EJK62611.1"/>
    <property type="molecule type" value="Genomic_DNA"/>
</dbReference>
<organism evidence="8 9">
    <name type="scientific">Thalassiosira oceanica</name>
    <name type="common">Marine diatom</name>
    <dbReference type="NCBI Taxonomy" id="159749"/>
    <lineage>
        <taxon>Eukaryota</taxon>
        <taxon>Sar</taxon>
        <taxon>Stramenopiles</taxon>
        <taxon>Ochrophyta</taxon>
        <taxon>Bacillariophyta</taxon>
        <taxon>Coscinodiscophyceae</taxon>
        <taxon>Thalassiosirophycidae</taxon>
        <taxon>Thalassiosirales</taxon>
        <taxon>Thalassiosiraceae</taxon>
        <taxon>Thalassiosira</taxon>
    </lineage>
</organism>
<dbReference type="AlphaFoldDB" id="K0SNU4"/>
<dbReference type="GO" id="GO:0031410">
    <property type="term" value="C:cytoplasmic vesicle"/>
    <property type="evidence" value="ECO:0007669"/>
    <property type="project" value="UniProtKB-KW"/>
</dbReference>
<evidence type="ECO:0000256" key="7">
    <source>
        <dbReference type="SAM" id="Phobius"/>
    </source>
</evidence>
<evidence type="ECO:0008006" key="10">
    <source>
        <dbReference type="Google" id="ProtNLM"/>
    </source>
</evidence>
<dbReference type="GO" id="GO:0070072">
    <property type="term" value="P:vacuolar proton-transporting V-type ATPase complex assembly"/>
    <property type="evidence" value="ECO:0007669"/>
    <property type="project" value="InterPro"/>
</dbReference>
<dbReference type="InterPro" id="IPR019013">
    <property type="entry name" value="Vma21"/>
</dbReference>
<dbReference type="PANTHER" id="PTHR31792">
    <property type="entry name" value="VACUOLAR ATPASE ASSEMBLY INTEGRAL MEMBRANE PROTEIN VMA21"/>
    <property type="match status" value="1"/>
</dbReference>
<evidence type="ECO:0000313" key="9">
    <source>
        <dbReference type="Proteomes" id="UP000266841"/>
    </source>
</evidence>
<evidence type="ECO:0000256" key="4">
    <source>
        <dbReference type="ARBA" id="ARBA00023136"/>
    </source>
</evidence>
<proteinExistence type="predicted"/>
<dbReference type="eggNOG" id="ENOG502QYT9">
    <property type="taxonomic scope" value="Eukaryota"/>
</dbReference>
<feature type="transmembrane region" description="Helical" evidence="7">
    <location>
        <begin position="64"/>
        <end position="81"/>
    </location>
</feature>
<feature type="transmembrane region" description="Helical" evidence="7">
    <location>
        <begin position="142"/>
        <end position="162"/>
    </location>
</feature>
<evidence type="ECO:0000313" key="8">
    <source>
        <dbReference type="EMBL" id="EJK62611.1"/>
    </source>
</evidence>
<name>K0SNU4_THAOC</name>
<evidence type="ECO:0000256" key="3">
    <source>
        <dbReference type="ARBA" id="ARBA00022989"/>
    </source>
</evidence>
<keyword evidence="9" id="KW-1185">Reference proteome</keyword>
<dbReference type="OrthoDB" id="35814at2759"/>
<gene>
    <name evidence="8" type="ORF">THAOC_16767</name>
</gene>
<keyword evidence="2" id="KW-0256">Endoplasmic reticulum</keyword>
<keyword evidence="3 7" id="KW-1133">Transmembrane helix</keyword>
<evidence type="ECO:0000256" key="5">
    <source>
        <dbReference type="ARBA" id="ARBA00023329"/>
    </source>
</evidence>
<keyword evidence="4 7" id="KW-0472">Membrane</keyword>
<dbReference type="GO" id="GO:0005789">
    <property type="term" value="C:endoplasmic reticulum membrane"/>
    <property type="evidence" value="ECO:0007669"/>
    <property type="project" value="TreeGrafter"/>
</dbReference>